<evidence type="ECO:0000313" key="2">
    <source>
        <dbReference type="EMBL" id="BAC96652.1"/>
    </source>
</evidence>
<reference evidence="2 3" key="1">
    <citation type="journal article" date="2003" name="Genome Res.">
        <title>Comparative genome analysis of Vibrio vulnificus, a marine pathogen.</title>
        <authorList>
            <person name="Chen C.Y."/>
            <person name="Wu K.M."/>
            <person name="Chang Y.C."/>
            <person name="Chang C.H."/>
            <person name="Tsai H.C."/>
            <person name="Liao T.L."/>
            <person name="Liu Y.M."/>
            <person name="Chen H.J."/>
            <person name="Shen A.B."/>
            <person name="Li J.C."/>
            <person name="Su T.L."/>
            <person name="Shao C.P."/>
            <person name="Lee C.T."/>
            <person name="Hor L.I."/>
            <person name="Tsai S.F."/>
        </authorList>
    </citation>
    <scope>NUCLEOTIDE SEQUENCE [LARGE SCALE GENOMIC DNA]</scope>
    <source>
        <strain evidence="2 3">YJ016</strain>
    </source>
</reference>
<dbReference type="EMBL" id="BA000038">
    <property type="protein sequence ID" value="BAC96652.1"/>
    <property type="molecule type" value="Genomic_DNA"/>
</dbReference>
<evidence type="ECO:0000256" key="1">
    <source>
        <dbReference type="SAM" id="MobiDB-lite"/>
    </source>
</evidence>
<dbReference type="HOGENOM" id="CLU_183136_0_0_6"/>
<feature type="region of interest" description="Disordered" evidence="1">
    <location>
        <begin position="51"/>
        <end position="73"/>
    </location>
</feature>
<dbReference type="Proteomes" id="UP000002675">
    <property type="component" value="Chromosome II"/>
</dbReference>
<feature type="compositionally biased region" description="Basic and acidic residues" evidence="1">
    <location>
        <begin position="51"/>
        <end position="69"/>
    </location>
</feature>
<proteinExistence type="predicted"/>
<dbReference type="AlphaFoldDB" id="Q7MEP4"/>
<dbReference type="eggNOG" id="ENOG5031NK4">
    <property type="taxonomic scope" value="Bacteria"/>
</dbReference>
<organism evidence="2 3">
    <name type="scientific">Vibrio vulnificus (strain YJ016)</name>
    <dbReference type="NCBI Taxonomy" id="196600"/>
    <lineage>
        <taxon>Bacteria</taxon>
        <taxon>Pseudomonadati</taxon>
        <taxon>Pseudomonadota</taxon>
        <taxon>Gammaproteobacteria</taxon>
        <taxon>Vibrionales</taxon>
        <taxon>Vibrionaceae</taxon>
        <taxon>Vibrio</taxon>
    </lineage>
</organism>
<accession>Q7MEP4</accession>
<dbReference type="STRING" id="672.VV93_v1c36270"/>
<name>Q7MEP4_VIBVY</name>
<protein>
    <submittedName>
        <fullName evidence="2">Uncharacterized protein</fullName>
    </submittedName>
</protein>
<gene>
    <name evidence="2" type="ordered locus">VVA0626</name>
</gene>
<evidence type="ECO:0000313" key="3">
    <source>
        <dbReference type="Proteomes" id="UP000002675"/>
    </source>
</evidence>
<dbReference type="KEGG" id="vvy:VVA0626"/>
<sequence length="102" mass="11204">MSVLTMPVSGVQSGYQLIQQSSKMAEEAALEVNQANGNPTSDELAFNRVEFDRKPEEKPTQPPKDHSEALMKLSQANSYNRIGASVIERNNDVIGSLLDIQV</sequence>